<dbReference type="InterPro" id="IPR024302">
    <property type="entry name" value="SusD-like"/>
</dbReference>
<evidence type="ECO:0000313" key="1">
    <source>
        <dbReference type="EMBL" id="HIY68801.1"/>
    </source>
</evidence>
<organism evidence="1 2">
    <name type="scientific">Candidatus Alistipes intestinigallinarum</name>
    <dbReference type="NCBI Taxonomy" id="2838440"/>
    <lineage>
        <taxon>Bacteria</taxon>
        <taxon>Pseudomonadati</taxon>
        <taxon>Bacteroidota</taxon>
        <taxon>Bacteroidia</taxon>
        <taxon>Bacteroidales</taxon>
        <taxon>Rikenellaceae</taxon>
        <taxon>Alistipes</taxon>
    </lineage>
</organism>
<keyword evidence="1" id="KW-0449">Lipoprotein</keyword>
<dbReference type="SUPFAM" id="SSF48452">
    <property type="entry name" value="TPR-like"/>
    <property type="match status" value="1"/>
</dbReference>
<protein>
    <submittedName>
        <fullName evidence="1">SusD/RagB family nutrient-binding outer membrane lipoprotein</fullName>
    </submittedName>
</protein>
<dbReference type="InterPro" id="IPR011990">
    <property type="entry name" value="TPR-like_helical_dom_sf"/>
</dbReference>
<sequence>MKRIQHIISVLLGALLLLSWGCTGDFDEINRNPSEATNEELQRENYKIGTNIRGLQNLVIPVQEHRYQFNESLTGNAFAGYMAETPDGWKEKFSTFNPSADWLKWPFVIVMQEAYPYFRGVINNTDDEVAIALAKLFRVAIMHRMTDTYGPIPYSKVIEDSAESLTVAYDTQEEVYMKMFEELDEVLAVLHANEQLSADAFRKFDYVYYGDILKWIKYANSLKLRMAMRLSYVKPDVSKAKGAEAIADGVITANADNAMMHAPENRTALIYNDWGDHRVAADIISYMNGYNDPRRAVMFTQGYWNKKSDYYGIRVGIDPRDKSTMVEAFSNQLVSSSSPYLWFNAAEATFLRAEWELRWGSLDAAKELYEEAIALSFEERGASGAESYVTSTAKPAKYIDPMSEYSADAPASDISIAWEAGDTEEVRERNLERIITQKWIAIFPLGVEAWSEYRRTGYPRLLPVVENKSGGTVDSRYGMRRIPYPVEEYTENPVHLQAAIEMLGGRDNGGVRVWWDVKPLQ</sequence>
<dbReference type="Proteomes" id="UP000886844">
    <property type="component" value="Unassembled WGS sequence"/>
</dbReference>
<dbReference type="EMBL" id="DXDA01000043">
    <property type="protein sequence ID" value="HIY68801.1"/>
    <property type="molecule type" value="Genomic_DNA"/>
</dbReference>
<reference evidence="1" key="1">
    <citation type="journal article" date="2021" name="PeerJ">
        <title>Extensive microbial diversity within the chicken gut microbiome revealed by metagenomics and culture.</title>
        <authorList>
            <person name="Gilroy R."/>
            <person name="Ravi A."/>
            <person name="Getino M."/>
            <person name="Pursley I."/>
            <person name="Horton D.L."/>
            <person name="Alikhan N.F."/>
            <person name="Baker D."/>
            <person name="Gharbi K."/>
            <person name="Hall N."/>
            <person name="Watson M."/>
            <person name="Adriaenssens E.M."/>
            <person name="Foster-Nyarko E."/>
            <person name="Jarju S."/>
            <person name="Secka A."/>
            <person name="Antonio M."/>
            <person name="Oren A."/>
            <person name="Chaudhuri R.R."/>
            <person name="La Ragione R."/>
            <person name="Hildebrand F."/>
            <person name="Pallen M.J."/>
        </authorList>
    </citation>
    <scope>NUCLEOTIDE SEQUENCE</scope>
    <source>
        <strain evidence="1">5134</strain>
    </source>
</reference>
<evidence type="ECO:0000313" key="2">
    <source>
        <dbReference type="Proteomes" id="UP000886844"/>
    </source>
</evidence>
<dbReference type="Pfam" id="PF12741">
    <property type="entry name" value="SusD-like"/>
    <property type="match status" value="1"/>
</dbReference>
<dbReference type="Gene3D" id="1.25.40.390">
    <property type="match status" value="1"/>
</dbReference>
<gene>
    <name evidence="1" type="ORF">H9828_05235</name>
</gene>
<proteinExistence type="predicted"/>
<reference evidence="1" key="2">
    <citation type="submission" date="2021-04" db="EMBL/GenBank/DDBJ databases">
        <authorList>
            <person name="Gilroy R."/>
        </authorList>
    </citation>
    <scope>NUCLEOTIDE SEQUENCE</scope>
    <source>
        <strain evidence="1">5134</strain>
    </source>
</reference>
<name>A0A9D1Z3C9_9BACT</name>
<comment type="caution">
    <text evidence="1">The sequence shown here is derived from an EMBL/GenBank/DDBJ whole genome shotgun (WGS) entry which is preliminary data.</text>
</comment>
<accession>A0A9D1Z3C9</accession>
<dbReference type="AlphaFoldDB" id="A0A9D1Z3C9"/>